<name>A0A9Q0LJI0_ANAIG</name>
<gene>
    <name evidence="2" type="ORF">M0811_00685</name>
</gene>
<evidence type="ECO:0000313" key="3">
    <source>
        <dbReference type="Proteomes" id="UP001149090"/>
    </source>
</evidence>
<dbReference type="OrthoDB" id="446723at2759"/>
<dbReference type="AlphaFoldDB" id="A0A9Q0LJI0"/>
<keyword evidence="2" id="KW-0378">Hydrolase</keyword>
<dbReference type="SUPFAM" id="SSF53474">
    <property type="entry name" value="alpha/beta-Hydrolases"/>
    <property type="match status" value="1"/>
</dbReference>
<feature type="compositionally biased region" description="Basic and acidic residues" evidence="1">
    <location>
        <begin position="9"/>
        <end position="71"/>
    </location>
</feature>
<keyword evidence="3" id="KW-1185">Reference proteome</keyword>
<dbReference type="EMBL" id="JAPDFW010000070">
    <property type="protein sequence ID" value="KAJ5074057.1"/>
    <property type="molecule type" value="Genomic_DNA"/>
</dbReference>
<sequence length="383" mass="44519">MKGNENENENEKENEKEKEKENESENENEKEKDKEKDKDKDKEKDNENEKEFKSEDESDDEKEKEKDDQKKIPKKNNNYGKFPKNTKTNLNKKNSYIFNNNNIDINNSDNQVNNNNNSNNTAYDPNLEIDISNDNEKINKNIENQNQYGIDNQNSNELNEVPLRQHNHMRNSVNNVQETKEPKYTILFSHGNAETIFQLRSWAKEVSINLNANVLLYEYYGYPGAEGKCSERNCYKCAEAAWNYLVTKKKIPPNRIILFGHSLGTGVTIHLATQVKAAGVIIMSPLLSCVRVVVDTKFSWYFDIFCNIDKVKKLDSPTLVIHGESDKIIDSEHGHELYRLLPNPVDPLWIDEAGHNDIVSNFAYEFFPRIEHFFEEIAKNEQN</sequence>
<proteinExistence type="predicted"/>
<dbReference type="Proteomes" id="UP001149090">
    <property type="component" value="Unassembled WGS sequence"/>
</dbReference>
<dbReference type="InterPro" id="IPR008536">
    <property type="entry name" value="DUF818"/>
</dbReference>
<dbReference type="Pfam" id="PF05677">
    <property type="entry name" value="DUF818"/>
    <property type="match status" value="1"/>
</dbReference>
<protein>
    <submittedName>
        <fullName evidence="2">Alpha/beta hydrolase domain-containing protein 17c</fullName>
    </submittedName>
</protein>
<comment type="caution">
    <text evidence="2">The sequence shown here is derived from an EMBL/GenBank/DDBJ whole genome shotgun (WGS) entry which is preliminary data.</text>
</comment>
<accession>A0A9Q0LJI0</accession>
<dbReference type="PANTHER" id="PTHR12277">
    <property type="entry name" value="ALPHA/BETA HYDROLASE DOMAIN-CONTAINING PROTEIN"/>
    <property type="match status" value="1"/>
</dbReference>
<organism evidence="2 3">
    <name type="scientific">Anaeramoeba ignava</name>
    <name type="common">Anaerobic marine amoeba</name>
    <dbReference type="NCBI Taxonomy" id="1746090"/>
    <lineage>
        <taxon>Eukaryota</taxon>
        <taxon>Metamonada</taxon>
        <taxon>Anaeramoebidae</taxon>
        <taxon>Anaeramoeba</taxon>
    </lineage>
</organism>
<evidence type="ECO:0000313" key="2">
    <source>
        <dbReference type="EMBL" id="KAJ5074057.1"/>
    </source>
</evidence>
<evidence type="ECO:0000256" key="1">
    <source>
        <dbReference type="SAM" id="MobiDB-lite"/>
    </source>
</evidence>
<dbReference type="PANTHER" id="PTHR12277:SF81">
    <property type="entry name" value="PROTEIN ABHD13"/>
    <property type="match status" value="1"/>
</dbReference>
<feature type="region of interest" description="Disordered" evidence="1">
    <location>
        <begin position="1"/>
        <end position="92"/>
    </location>
</feature>
<reference evidence="2" key="1">
    <citation type="submission" date="2022-10" db="EMBL/GenBank/DDBJ databases">
        <title>Novel sulphate-reducing endosymbionts in the free-living metamonad Anaeramoeba.</title>
        <authorList>
            <person name="Jerlstrom-Hultqvist J."/>
            <person name="Cepicka I."/>
            <person name="Gallot-Lavallee L."/>
            <person name="Salas-Leiva D."/>
            <person name="Curtis B.A."/>
            <person name="Zahonova K."/>
            <person name="Pipaliya S."/>
            <person name="Dacks J."/>
            <person name="Roger A.J."/>
        </authorList>
    </citation>
    <scope>NUCLEOTIDE SEQUENCE</scope>
    <source>
        <strain evidence="2">BMAN</strain>
    </source>
</reference>
<dbReference type="GO" id="GO:0016787">
    <property type="term" value="F:hydrolase activity"/>
    <property type="evidence" value="ECO:0007669"/>
    <property type="project" value="UniProtKB-KW"/>
</dbReference>
<dbReference type="InterPro" id="IPR029058">
    <property type="entry name" value="AB_hydrolase_fold"/>
</dbReference>
<dbReference type="Gene3D" id="3.40.50.1820">
    <property type="entry name" value="alpha/beta hydrolase"/>
    <property type="match status" value="1"/>
</dbReference>